<protein>
    <submittedName>
        <fullName evidence="3">Putative peptidase</fullName>
    </submittedName>
</protein>
<dbReference type="InterPro" id="IPR050585">
    <property type="entry name" value="Xaa-Pro_dipeptidyl-ppase/CocE"/>
</dbReference>
<evidence type="ECO:0000259" key="2">
    <source>
        <dbReference type="SMART" id="SM00939"/>
    </source>
</evidence>
<dbReference type="KEGG" id="nbr:O3I_012595"/>
<organism evidence="3 4">
    <name type="scientific">Nocardia brasiliensis (strain ATCC 700358 / HUJEG-1)</name>
    <dbReference type="NCBI Taxonomy" id="1133849"/>
    <lineage>
        <taxon>Bacteria</taxon>
        <taxon>Bacillati</taxon>
        <taxon>Actinomycetota</taxon>
        <taxon>Actinomycetes</taxon>
        <taxon>Mycobacteriales</taxon>
        <taxon>Nocardiaceae</taxon>
        <taxon>Nocardia</taxon>
    </lineage>
</organism>
<evidence type="ECO:0000313" key="4">
    <source>
        <dbReference type="Proteomes" id="UP000006304"/>
    </source>
</evidence>
<dbReference type="eggNOG" id="COG2936">
    <property type="taxonomic scope" value="Bacteria"/>
</dbReference>
<dbReference type="Gene3D" id="3.40.50.1820">
    <property type="entry name" value="alpha/beta hydrolase"/>
    <property type="match status" value="2"/>
</dbReference>
<proteinExistence type="predicted"/>
<dbReference type="InterPro" id="IPR013736">
    <property type="entry name" value="Xaa-Pro_dipept_C"/>
</dbReference>
<reference evidence="3 4" key="1">
    <citation type="journal article" date="2012" name="J. Bacteriol.">
        <title>Complete genome sequence of Nocardia brasiliensis HUJEG-1.</title>
        <authorList>
            <person name="Vera-Cabrera L."/>
            <person name="Ortiz-Lopez R."/>
            <person name="Elizondo-Gonzalez R."/>
            <person name="Perez-Maya A.A."/>
            <person name="Ocampo-Candiani J."/>
        </authorList>
    </citation>
    <scope>NUCLEOTIDE SEQUENCE [LARGE SCALE GENOMIC DNA]</scope>
    <source>
        <strain evidence="4">ATCC 700358</strain>
    </source>
</reference>
<dbReference type="Proteomes" id="UP000006304">
    <property type="component" value="Chromosome"/>
</dbReference>
<dbReference type="PANTHER" id="PTHR43056">
    <property type="entry name" value="PEPTIDASE S9 PROLYL OLIGOPEPTIDASE"/>
    <property type="match status" value="1"/>
</dbReference>
<dbReference type="SMART" id="SM00939">
    <property type="entry name" value="PepX_C"/>
    <property type="match status" value="1"/>
</dbReference>
<dbReference type="InterPro" id="IPR005674">
    <property type="entry name" value="CocE/Ser_esterase"/>
</dbReference>
<dbReference type="Pfam" id="PF08530">
    <property type="entry name" value="PepX_C"/>
    <property type="match status" value="1"/>
</dbReference>
<accession>K0EUB9</accession>
<dbReference type="SUPFAM" id="SSF49785">
    <property type="entry name" value="Galactose-binding domain-like"/>
    <property type="match status" value="1"/>
</dbReference>
<evidence type="ECO:0000313" key="3">
    <source>
        <dbReference type="EMBL" id="AFU00480.1"/>
    </source>
</evidence>
<keyword evidence="4" id="KW-1185">Reference proteome</keyword>
<dbReference type="InterPro" id="IPR008979">
    <property type="entry name" value="Galactose-bd-like_sf"/>
</dbReference>
<keyword evidence="1" id="KW-0378">Hydrolase</keyword>
<dbReference type="EMBL" id="CP003876">
    <property type="protein sequence ID" value="AFU00480.1"/>
    <property type="molecule type" value="Genomic_DNA"/>
</dbReference>
<feature type="domain" description="Xaa-Pro dipeptidyl-peptidase C-terminal" evidence="2">
    <location>
        <begin position="407"/>
        <end position="674"/>
    </location>
</feature>
<dbReference type="SUPFAM" id="SSF53474">
    <property type="entry name" value="alpha/beta-Hydrolases"/>
    <property type="match status" value="1"/>
</dbReference>
<dbReference type="Pfam" id="PF02129">
    <property type="entry name" value="Peptidase_S15"/>
    <property type="match status" value="1"/>
</dbReference>
<dbReference type="AlphaFoldDB" id="K0EUB9"/>
<dbReference type="GO" id="GO:0008239">
    <property type="term" value="F:dipeptidyl-peptidase activity"/>
    <property type="evidence" value="ECO:0007669"/>
    <property type="project" value="InterPro"/>
</dbReference>
<dbReference type="InterPro" id="IPR029058">
    <property type="entry name" value="AB_hydrolase_fold"/>
</dbReference>
<sequence>MSWMMRSVAVVAAVVVGVGGALVSGTDAVAGPEFTGFDGGAAAAQWTATQDGAQPYSAIVPELSVPITMSDGTVLKGDVFHPGQGNQATTDKTPTILLMNAYDRTAFNVGQALLKIPGIEQVIAPMIASVDLTGTPLEGVTDLTRLLDTGAIQAALGDWKLVQGGYRFITVDARGTGNSHGEWEMWGPREQQDTAEVIKWITEQPWSDGSVGMTGASYSANNQLQAAALRPPGLEAIFPYEGTSDITTSLMSGGGLIPLAPPWQLAINALKFLPDVESLIAGKFDPATELQWLRDRLASPLSQMDVMAGAYLSTDVSQLSEKTRSLVDPESPWRRALGSDASSIDVPTFLVGGWFDPFGRDATRTFERIPLPSTQKKLIMGDGYHAGSGIGGFGHPGYPPRIDVLQRAWFDKWLKGIDNGIDQYSPVTMKQQGGEWTSADSFPRPGMDYARLYLDNTPTGTARTAINDGGLSAQPAGESTDLSVSPGAGTLCSRDIAWTTAGLTSIIPGCTQDSQIRETNALSFTSSPVTEPTQISGPITVHLNTVHDAQDGFWSASVNDVAPDGRSRELSFGQLVSSLRAIDDAKSAKSANGDYTFPQYYLDLARREKTIPGQPTTLDIGLLPIDAVLQPGHRLRVDVFAGNIPATLPPTPFMIDSGFKPQHLRLDPHAPSWINIPTDRPIGQ</sequence>
<dbReference type="PANTHER" id="PTHR43056:SF10">
    <property type="entry name" value="COCE_NOND FAMILY, PUTATIVE (AFU_ORTHOLOGUE AFUA_7G00600)-RELATED"/>
    <property type="match status" value="1"/>
</dbReference>
<dbReference type="InterPro" id="IPR000383">
    <property type="entry name" value="Xaa-Pro-like_dom"/>
</dbReference>
<evidence type="ECO:0000256" key="1">
    <source>
        <dbReference type="ARBA" id="ARBA00022801"/>
    </source>
</evidence>
<gene>
    <name evidence="3" type="ORF">O3I_012595</name>
</gene>
<dbReference type="NCBIfam" id="TIGR00976">
    <property type="entry name" value="CocE_NonD"/>
    <property type="match status" value="1"/>
</dbReference>
<name>K0EUB9_NOCB7</name>
<dbReference type="Gene3D" id="2.60.120.260">
    <property type="entry name" value="Galactose-binding domain-like"/>
    <property type="match status" value="1"/>
</dbReference>
<dbReference type="HOGENOM" id="CLU_015590_4_1_11"/>